<dbReference type="EMBL" id="QLYR01000012">
    <property type="protein sequence ID" value="RAQ22547.1"/>
    <property type="molecule type" value="Genomic_DNA"/>
</dbReference>
<dbReference type="Gene3D" id="1.20.5.320">
    <property type="entry name" value="6-Phosphogluconate Dehydrogenase, domain 3"/>
    <property type="match status" value="1"/>
</dbReference>
<feature type="compositionally biased region" description="Basic and acidic residues" evidence="1">
    <location>
        <begin position="51"/>
        <end position="62"/>
    </location>
</feature>
<proteinExistence type="predicted"/>
<feature type="region of interest" description="Disordered" evidence="1">
    <location>
        <begin position="39"/>
        <end position="144"/>
    </location>
</feature>
<gene>
    <name evidence="2" type="ORF">DPQ25_12655</name>
</gene>
<dbReference type="Proteomes" id="UP000249377">
    <property type="component" value="Unassembled WGS sequence"/>
</dbReference>
<dbReference type="InterPro" id="IPR008160">
    <property type="entry name" value="Collagen"/>
</dbReference>
<reference evidence="2 3" key="1">
    <citation type="submission" date="2018-06" db="EMBL/GenBank/DDBJ databases">
        <title>Noncontiguous genome sequence of Ruminococcaceae bacterium ASD2818.</title>
        <authorList>
            <person name="Chaplin A.V."/>
            <person name="Sokolova S.R."/>
            <person name="Kochetkova T.O."/>
            <person name="Goltsov A.Y."/>
            <person name="Trofimov D.Y."/>
            <person name="Efimov B.A."/>
        </authorList>
    </citation>
    <scope>NUCLEOTIDE SEQUENCE [LARGE SCALE GENOMIC DNA]</scope>
    <source>
        <strain evidence="2 3">ASD2818</strain>
    </source>
</reference>
<evidence type="ECO:0000313" key="2">
    <source>
        <dbReference type="EMBL" id="RAQ22547.1"/>
    </source>
</evidence>
<dbReference type="AlphaFoldDB" id="A0A328U902"/>
<evidence type="ECO:0000313" key="3">
    <source>
        <dbReference type="Proteomes" id="UP000249377"/>
    </source>
</evidence>
<keyword evidence="3" id="KW-1185">Reference proteome</keyword>
<accession>A0A328U902</accession>
<dbReference type="PANTHER" id="PTHR24637">
    <property type="entry name" value="COLLAGEN"/>
    <property type="match status" value="1"/>
</dbReference>
<evidence type="ECO:0000256" key="1">
    <source>
        <dbReference type="SAM" id="MobiDB-lite"/>
    </source>
</evidence>
<sequence length="191" mass="19678">MRILSSVSDQAIESSNEFSVLTSALEKVNSLTEELQEVCDESAKQVAEATAVKEDLIEKRDSGFFNGPQGERGPQGPKGETGPVGPQGPKGDAGAAGETGEQGERGPEGPQGPVGPQGAVGPQGTQGIQGPKGDKGEKGERGDSGITAAVNGFYSMYVAANGDLTVVVADHTEKPPLSLRDGQLIFTIEEE</sequence>
<feature type="compositionally biased region" description="Basic and acidic residues" evidence="1">
    <location>
        <begin position="132"/>
        <end position="143"/>
    </location>
</feature>
<protein>
    <recommendedName>
        <fullName evidence="4">Collagen-like protein</fullName>
    </recommendedName>
</protein>
<feature type="compositionally biased region" description="Low complexity" evidence="1">
    <location>
        <begin position="114"/>
        <end position="126"/>
    </location>
</feature>
<organism evidence="2 3">
    <name type="scientific">Hydrogeniiclostridium mannosilyticum</name>
    <dbReference type="NCBI Taxonomy" id="2764322"/>
    <lineage>
        <taxon>Bacteria</taxon>
        <taxon>Bacillati</taxon>
        <taxon>Bacillota</taxon>
        <taxon>Clostridia</taxon>
        <taxon>Eubacteriales</taxon>
        <taxon>Acutalibacteraceae</taxon>
        <taxon>Hydrogeniiclostridium</taxon>
    </lineage>
</organism>
<comment type="caution">
    <text evidence="2">The sequence shown here is derived from an EMBL/GenBank/DDBJ whole genome shotgun (WGS) entry which is preliminary data.</text>
</comment>
<name>A0A328U902_9FIRM</name>
<dbReference type="Pfam" id="PF01391">
    <property type="entry name" value="Collagen"/>
    <property type="match status" value="1"/>
</dbReference>
<evidence type="ECO:0008006" key="4">
    <source>
        <dbReference type="Google" id="ProtNLM"/>
    </source>
</evidence>